<dbReference type="Proteomes" id="UP000756132">
    <property type="component" value="Chromosome 11"/>
</dbReference>
<dbReference type="InterPro" id="IPR058645">
    <property type="entry name" value="NTF2-like_dom_7"/>
</dbReference>
<dbReference type="RefSeq" id="XP_047768456.1">
    <property type="nucleotide sequence ID" value="XM_047911752.1"/>
</dbReference>
<accession>A0A9Q8PKC5</accession>
<evidence type="ECO:0000259" key="2">
    <source>
        <dbReference type="Pfam" id="PF26534"/>
    </source>
</evidence>
<keyword evidence="4" id="KW-1185">Reference proteome</keyword>
<dbReference type="EMBL" id="CP090173">
    <property type="protein sequence ID" value="UJO24090.1"/>
    <property type="molecule type" value="Genomic_DNA"/>
</dbReference>
<reference evidence="3" key="2">
    <citation type="journal article" date="2022" name="Microb. Genom.">
        <title>A chromosome-scale genome assembly of the tomato pathogen Cladosporium fulvum reveals a compartmentalized genome architecture and the presence of a dispensable chromosome.</title>
        <authorList>
            <person name="Zaccaron A.Z."/>
            <person name="Chen L.H."/>
            <person name="Samaras A."/>
            <person name="Stergiopoulos I."/>
        </authorList>
    </citation>
    <scope>NUCLEOTIDE SEQUENCE</scope>
    <source>
        <strain evidence="3">Race5_Kim</strain>
    </source>
</reference>
<name>A0A9Q8PKC5_PASFU</name>
<protein>
    <recommendedName>
        <fullName evidence="2">NTF2-like domain-containing protein</fullName>
    </recommendedName>
</protein>
<sequence>MAQTTFSVGSCALHILVCLMNSGHATSCHASAEAKLWSDRMSNFSSNIASDLDDADTTANAIIADDMTVYGDSNWMSYGYAHSEYPIETGKQDFIKAALKGS</sequence>
<evidence type="ECO:0000256" key="1">
    <source>
        <dbReference type="SAM" id="SignalP"/>
    </source>
</evidence>
<feature type="signal peptide" evidence="1">
    <location>
        <begin position="1"/>
        <end position="25"/>
    </location>
</feature>
<reference evidence="3" key="1">
    <citation type="submission" date="2021-12" db="EMBL/GenBank/DDBJ databases">
        <authorList>
            <person name="Zaccaron A."/>
            <person name="Stergiopoulos I."/>
        </authorList>
    </citation>
    <scope>NUCLEOTIDE SEQUENCE</scope>
    <source>
        <strain evidence="3">Race5_Kim</strain>
    </source>
</reference>
<organism evidence="3 4">
    <name type="scientific">Passalora fulva</name>
    <name type="common">Tomato leaf mold</name>
    <name type="synonym">Cladosporium fulvum</name>
    <dbReference type="NCBI Taxonomy" id="5499"/>
    <lineage>
        <taxon>Eukaryota</taxon>
        <taxon>Fungi</taxon>
        <taxon>Dikarya</taxon>
        <taxon>Ascomycota</taxon>
        <taxon>Pezizomycotina</taxon>
        <taxon>Dothideomycetes</taxon>
        <taxon>Dothideomycetidae</taxon>
        <taxon>Mycosphaerellales</taxon>
        <taxon>Mycosphaerellaceae</taxon>
        <taxon>Fulvia</taxon>
    </lineage>
</organism>
<gene>
    <name evidence="3" type="ORF">CLAFUR5_12604</name>
</gene>
<evidence type="ECO:0000313" key="4">
    <source>
        <dbReference type="Proteomes" id="UP000756132"/>
    </source>
</evidence>
<evidence type="ECO:0000313" key="3">
    <source>
        <dbReference type="EMBL" id="UJO24090.1"/>
    </source>
</evidence>
<dbReference type="AlphaFoldDB" id="A0A9Q8PKC5"/>
<dbReference type="GeneID" id="71992482"/>
<dbReference type="KEGG" id="ffu:CLAFUR5_12604"/>
<keyword evidence="1" id="KW-0732">Signal</keyword>
<feature type="domain" description="NTF2-like" evidence="2">
    <location>
        <begin position="28"/>
        <end position="99"/>
    </location>
</feature>
<dbReference type="Pfam" id="PF26534">
    <property type="entry name" value="NTF2_7"/>
    <property type="match status" value="1"/>
</dbReference>
<feature type="chain" id="PRO_5040241487" description="NTF2-like domain-containing protein" evidence="1">
    <location>
        <begin position="26"/>
        <end position="102"/>
    </location>
</feature>
<proteinExistence type="predicted"/>